<dbReference type="AlphaFoldDB" id="A0A9W6UEB5"/>
<keyword evidence="2" id="KW-1185">Reference proteome</keyword>
<evidence type="ECO:0000313" key="1">
    <source>
        <dbReference type="EMBL" id="GMF30732.1"/>
    </source>
</evidence>
<proteinExistence type="predicted"/>
<evidence type="ECO:0000313" key="2">
    <source>
        <dbReference type="Proteomes" id="UP001165121"/>
    </source>
</evidence>
<reference evidence="1" key="1">
    <citation type="submission" date="2023-04" db="EMBL/GenBank/DDBJ databases">
        <title>Phytophthora fragariaefolia NBRC 109709.</title>
        <authorList>
            <person name="Ichikawa N."/>
            <person name="Sato H."/>
            <person name="Tonouchi N."/>
        </authorList>
    </citation>
    <scope>NUCLEOTIDE SEQUENCE</scope>
    <source>
        <strain evidence="1">NBRC 109709</strain>
    </source>
</reference>
<dbReference type="PANTHER" id="PTHR33099:SF7">
    <property type="entry name" value="MYND-TYPE DOMAIN-CONTAINING PROTEIN"/>
    <property type="match status" value="1"/>
</dbReference>
<sequence>MADTLPAVPGLVVDGEDGMVATLAIQLPCTHEDDDLVIYRGRQVKHHCDFGKADRLASYLHHYAVHYVDAGHALEKVTKGYRLVLMYSLLLAVSDSPPGGNYDQSSSKKLSDTLRAMDHEGESFALLLLHEYTNKQENRKPLVRSLETTRQQRRERFYGEPWTKQENYAFSKKRLVIPIHMFAQGTYDIGIGKYKFATLAAIVEKRTAWLELQIQQLQNPFTWEMPEAEFSENDQVEAFLRGTVASMNTKKTCSFDNLQGAHNYAAKWARTEQPVASYVMVAS</sequence>
<accession>A0A9W6UEB5</accession>
<dbReference type="PANTHER" id="PTHR33099">
    <property type="entry name" value="FE2OG DIOXYGENASE DOMAIN-CONTAINING PROTEIN"/>
    <property type="match status" value="1"/>
</dbReference>
<dbReference type="EMBL" id="BSXT01000603">
    <property type="protein sequence ID" value="GMF30732.1"/>
    <property type="molecule type" value="Genomic_DNA"/>
</dbReference>
<gene>
    <name evidence="1" type="ORF">Pfra01_000686000</name>
</gene>
<organism evidence="1 2">
    <name type="scientific">Phytophthora fragariaefolia</name>
    <dbReference type="NCBI Taxonomy" id="1490495"/>
    <lineage>
        <taxon>Eukaryota</taxon>
        <taxon>Sar</taxon>
        <taxon>Stramenopiles</taxon>
        <taxon>Oomycota</taxon>
        <taxon>Peronosporomycetes</taxon>
        <taxon>Peronosporales</taxon>
        <taxon>Peronosporaceae</taxon>
        <taxon>Phytophthora</taxon>
    </lineage>
</organism>
<dbReference type="Proteomes" id="UP001165121">
    <property type="component" value="Unassembled WGS sequence"/>
</dbReference>
<protein>
    <submittedName>
        <fullName evidence="1">Unnamed protein product</fullName>
    </submittedName>
</protein>
<comment type="caution">
    <text evidence="1">The sequence shown here is derived from an EMBL/GenBank/DDBJ whole genome shotgun (WGS) entry which is preliminary data.</text>
</comment>
<name>A0A9W6UEB5_9STRA</name>